<dbReference type="OrthoDB" id="1808266at2"/>
<name>A0A2U8DM92_9CLOT</name>
<evidence type="ECO:0000313" key="3">
    <source>
        <dbReference type="Proteomes" id="UP000244910"/>
    </source>
</evidence>
<proteinExistence type="predicted"/>
<dbReference type="Proteomes" id="UP000244910">
    <property type="component" value="Chromosome"/>
</dbReference>
<dbReference type="InterPro" id="IPR055592">
    <property type="entry name" value="DUF7168"/>
</dbReference>
<organism evidence="2 3">
    <name type="scientific">Clostridium drakei</name>
    <dbReference type="NCBI Taxonomy" id="332101"/>
    <lineage>
        <taxon>Bacteria</taxon>
        <taxon>Bacillati</taxon>
        <taxon>Bacillota</taxon>
        <taxon>Clostridia</taxon>
        <taxon>Eubacteriales</taxon>
        <taxon>Clostridiaceae</taxon>
        <taxon>Clostridium</taxon>
    </lineage>
</organism>
<dbReference type="AlphaFoldDB" id="A0A2U8DM92"/>
<feature type="domain" description="DUF7168" evidence="1">
    <location>
        <begin position="23"/>
        <end position="77"/>
    </location>
</feature>
<dbReference type="KEGG" id="cdrk:B9W14_03345"/>
<dbReference type="EMBL" id="CP020953">
    <property type="protein sequence ID" value="AWI03555.1"/>
    <property type="molecule type" value="Genomic_DNA"/>
</dbReference>
<sequence>MMMAQRLLVKYKLSIMDIEQYGKESIKVNENKTGIKFRGANWKSNLSQVIADNFGCYLFYRTRKTHEICFYGKEEDVI</sequence>
<dbReference type="Pfam" id="PF23771">
    <property type="entry name" value="DUF7168"/>
    <property type="match status" value="1"/>
</dbReference>
<protein>
    <recommendedName>
        <fullName evidence="1">DUF7168 domain-containing protein</fullName>
    </recommendedName>
</protein>
<accession>A0A2U8DM92</accession>
<gene>
    <name evidence="2" type="ORF">B9W14_03345</name>
</gene>
<dbReference type="RefSeq" id="WP_052038036.1">
    <property type="nucleotide sequence ID" value="NZ_CP020953.1"/>
</dbReference>
<reference evidence="3" key="1">
    <citation type="submission" date="2017-04" db="EMBL/GenBank/DDBJ databases">
        <authorList>
            <person name="Song Y."/>
            <person name="Cho B.-K."/>
        </authorList>
    </citation>
    <scope>NUCLEOTIDE SEQUENCE [LARGE SCALE GENOMIC DNA]</scope>
    <source>
        <strain evidence="3">SL1</strain>
    </source>
</reference>
<evidence type="ECO:0000313" key="2">
    <source>
        <dbReference type="EMBL" id="AWI03555.1"/>
    </source>
</evidence>
<evidence type="ECO:0000259" key="1">
    <source>
        <dbReference type="Pfam" id="PF23771"/>
    </source>
</evidence>
<keyword evidence="3" id="KW-1185">Reference proteome</keyword>